<evidence type="ECO:0000313" key="2">
    <source>
        <dbReference type="EMBL" id="KAJ1172686.1"/>
    </source>
</evidence>
<accession>A0AAV7T8R8</accession>
<evidence type="ECO:0000313" key="3">
    <source>
        <dbReference type="Proteomes" id="UP001066276"/>
    </source>
</evidence>
<gene>
    <name evidence="2" type="ORF">NDU88_004530</name>
</gene>
<keyword evidence="3" id="KW-1185">Reference proteome</keyword>
<dbReference type="EMBL" id="JANPWB010000007">
    <property type="protein sequence ID" value="KAJ1172686.1"/>
    <property type="molecule type" value="Genomic_DNA"/>
</dbReference>
<dbReference type="AlphaFoldDB" id="A0AAV7T8R8"/>
<evidence type="ECO:0000256" key="1">
    <source>
        <dbReference type="SAM" id="MobiDB-lite"/>
    </source>
</evidence>
<feature type="compositionally biased region" description="Basic and acidic residues" evidence="1">
    <location>
        <begin position="50"/>
        <end position="60"/>
    </location>
</feature>
<name>A0AAV7T8R8_PLEWA</name>
<proteinExistence type="predicted"/>
<reference evidence="2" key="1">
    <citation type="journal article" date="2022" name="bioRxiv">
        <title>Sequencing and chromosome-scale assembly of the giantPleurodeles waltlgenome.</title>
        <authorList>
            <person name="Brown T."/>
            <person name="Elewa A."/>
            <person name="Iarovenko S."/>
            <person name="Subramanian E."/>
            <person name="Araus A.J."/>
            <person name="Petzold A."/>
            <person name="Susuki M."/>
            <person name="Suzuki K.-i.T."/>
            <person name="Hayashi T."/>
            <person name="Toyoda A."/>
            <person name="Oliveira C."/>
            <person name="Osipova E."/>
            <person name="Leigh N.D."/>
            <person name="Simon A."/>
            <person name="Yun M.H."/>
        </authorList>
    </citation>
    <scope>NUCLEOTIDE SEQUENCE</scope>
    <source>
        <strain evidence="2">20211129_DDA</strain>
        <tissue evidence="2">Liver</tissue>
    </source>
</reference>
<dbReference type="Proteomes" id="UP001066276">
    <property type="component" value="Chromosome 4_1"/>
</dbReference>
<organism evidence="2 3">
    <name type="scientific">Pleurodeles waltl</name>
    <name type="common">Iberian ribbed newt</name>
    <dbReference type="NCBI Taxonomy" id="8319"/>
    <lineage>
        <taxon>Eukaryota</taxon>
        <taxon>Metazoa</taxon>
        <taxon>Chordata</taxon>
        <taxon>Craniata</taxon>
        <taxon>Vertebrata</taxon>
        <taxon>Euteleostomi</taxon>
        <taxon>Amphibia</taxon>
        <taxon>Batrachia</taxon>
        <taxon>Caudata</taxon>
        <taxon>Salamandroidea</taxon>
        <taxon>Salamandridae</taxon>
        <taxon>Pleurodelinae</taxon>
        <taxon>Pleurodeles</taxon>
    </lineage>
</organism>
<sequence length="74" mass="7811">MTHLTVRTGTGWARINSKRPWAVFCGSERREDQSSSGDAGGPTPGVPACAERKRSGRTEVEPAPAAEGQGRALC</sequence>
<feature type="region of interest" description="Disordered" evidence="1">
    <location>
        <begin position="27"/>
        <end position="74"/>
    </location>
</feature>
<comment type="caution">
    <text evidence="2">The sequence shown here is derived from an EMBL/GenBank/DDBJ whole genome shotgun (WGS) entry which is preliminary data.</text>
</comment>
<protein>
    <submittedName>
        <fullName evidence="2">Uncharacterized protein</fullName>
    </submittedName>
</protein>